<dbReference type="InterPro" id="IPR017601">
    <property type="entry name" value="DGQHR-contain_dom"/>
</dbReference>
<dbReference type="OrthoDB" id="9789139at2"/>
<keyword evidence="2" id="KW-1185">Reference proteome</keyword>
<dbReference type="NCBIfam" id="TIGR03187">
    <property type="entry name" value="DGQHR"/>
    <property type="match status" value="1"/>
</dbReference>
<proteinExistence type="predicted"/>
<evidence type="ECO:0000313" key="2">
    <source>
        <dbReference type="Proteomes" id="UP000297729"/>
    </source>
</evidence>
<protein>
    <submittedName>
        <fullName evidence="1">DGQHR domain-containing protein</fullName>
    </submittedName>
</protein>
<accession>A0A4Y9SFT3</accession>
<dbReference type="InterPro" id="IPR017642">
    <property type="entry name" value="DNA_S_mod_DndB"/>
</dbReference>
<dbReference type="Pfam" id="PF14072">
    <property type="entry name" value="DndB"/>
    <property type="match status" value="1"/>
</dbReference>
<dbReference type="AlphaFoldDB" id="A0A4Y9SFT3"/>
<dbReference type="EMBL" id="SPVG01000178">
    <property type="protein sequence ID" value="TFW18860.1"/>
    <property type="molecule type" value="Genomic_DNA"/>
</dbReference>
<name>A0A4Y9SFT3_9BURK</name>
<reference evidence="1 2" key="1">
    <citation type="submission" date="2019-03" db="EMBL/GenBank/DDBJ databases">
        <title>Draft Genome Sequence of Duganella callidus sp. nov., a Novel Duganella Species Isolated from Cultivated Soil.</title>
        <authorList>
            <person name="Raths R."/>
            <person name="Peta V."/>
            <person name="Bucking H."/>
        </authorList>
    </citation>
    <scope>NUCLEOTIDE SEQUENCE [LARGE SCALE GENOMIC DNA]</scope>
    <source>
        <strain evidence="1 2">DN04</strain>
    </source>
</reference>
<organism evidence="1 2">
    <name type="scientific">Duganella callida</name>
    <dbReference type="NCBI Taxonomy" id="2561932"/>
    <lineage>
        <taxon>Bacteria</taxon>
        <taxon>Pseudomonadati</taxon>
        <taxon>Pseudomonadota</taxon>
        <taxon>Betaproteobacteria</taxon>
        <taxon>Burkholderiales</taxon>
        <taxon>Oxalobacteraceae</taxon>
        <taxon>Telluria group</taxon>
        <taxon>Duganella</taxon>
    </lineage>
</organism>
<dbReference type="RefSeq" id="WP_135202770.1">
    <property type="nucleotide sequence ID" value="NZ_SPVG01000178.1"/>
</dbReference>
<sequence>MKQQSILTNKFEESFPCLKLRQPIGDFYIATIDAKTLCQITYADVRRMEQEDREFEQYLGIQRPLSSSRVKEIGQYVNTVDACFPTAIILAINGKYVEYIEKENRMILRNFADENNEDQNLESSRIAQVLDGQHRIAGLQTFSGEQFDVNVSIFVDMDVESQAYVFSTVNLAQTKVNKSLVYDLFELSKARSPQKTCHQIAVALNSYPKSPFYSKIKRLGTATAGKFTETLTQATFVEALIGYLTDDKVLDRDIYRRHKKPKIDESKSEKLIFRSLFIQERDMELTDLISNYFSAVAERWPTAWVTGGEGLILNKTNGFRALMRFLKPAYLSLRWKAEIPSKSDFLAIFNKVNINDDDFTVARFNPGTSGESNLFKTFMSDSGLEPNHKLF</sequence>
<comment type="caution">
    <text evidence="1">The sequence shown here is derived from an EMBL/GenBank/DDBJ whole genome shotgun (WGS) entry which is preliminary data.</text>
</comment>
<dbReference type="CDD" id="cd16413">
    <property type="entry name" value="DGQHR_domain"/>
    <property type="match status" value="1"/>
</dbReference>
<evidence type="ECO:0000313" key="1">
    <source>
        <dbReference type="EMBL" id="TFW18860.1"/>
    </source>
</evidence>
<gene>
    <name evidence="1" type="ORF">E4L98_17180</name>
</gene>
<dbReference type="Proteomes" id="UP000297729">
    <property type="component" value="Unassembled WGS sequence"/>
</dbReference>